<name>A0ABX1KWS2_9LACO</name>
<keyword evidence="4 5" id="KW-0648">Protein biosynthesis</keyword>
<dbReference type="RefSeq" id="WP_168924384.1">
    <property type="nucleotide sequence ID" value="NZ_JAAXLJ010000003.1"/>
</dbReference>
<keyword evidence="3 5" id="KW-0694">RNA-binding</keyword>
<dbReference type="InterPro" id="IPR008532">
    <property type="entry name" value="NFACT_RNA-bd"/>
</dbReference>
<evidence type="ECO:0000256" key="3">
    <source>
        <dbReference type="ARBA" id="ARBA00022884"/>
    </source>
</evidence>
<comment type="similarity">
    <text evidence="5">Belongs to the NEMF family.</text>
</comment>
<evidence type="ECO:0000256" key="2">
    <source>
        <dbReference type="ARBA" id="ARBA00022730"/>
    </source>
</evidence>
<dbReference type="PANTHER" id="PTHR15239">
    <property type="entry name" value="NUCLEAR EXPORT MEDIATOR FACTOR NEMF"/>
    <property type="match status" value="1"/>
</dbReference>
<reference evidence="8 9" key="1">
    <citation type="submission" date="2020-04" db="EMBL/GenBank/DDBJ databases">
        <title>A novel species of genus Lactobacillus that was isolated from fermented food Zha-chili.</title>
        <authorList>
            <person name="Zhang Z."/>
        </authorList>
    </citation>
    <scope>NUCLEOTIDE SEQUENCE [LARGE SCALE GENOMIC DNA]</scope>
    <source>
        <strain evidence="9">HBUAS51383</strain>
    </source>
</reference>
<evidence type="ECO:0000256" key="5">
    <source>
        <dbReference type="HAMAP-Rule" id="MF_00844"/>
    </source>
</evidence>
<dbReference type="HAMAP" id="MF_00844_B">
    <property type="entry name" value="RqcH_B"/>
    <property type="match status" value="1"/>
</dbReference>
<feature type="domain" description="NFACT RNA-binding" evidence="7">
    <location>
        <begin position="452"/>
        <end position="548"/>
    </location>
</feature>
<keyword evidence="5" id="KW-0175">Coiled coil</keyword>
<dbReference type="Gene3D" id="2.30.310.10">
    <property type="entry name" value="ibrinogen binding protein from staphylococcus aureus domain"/>
    <property type="match status" value="1"/>
</dbReference>
<evidence type="ECO:0000256" key="1">
    <source>
        <dbReference type="ARBA" id="ARBA00022555"/>
    </source>
</evidence>
<keyword evidence="1 5" id="KW-0820">tRNA-binding</keyword>
<comment type="function">
    <text evidence="5">Key component of the ribosome quality control system (RQC), a ribosome-associated complex that mediates the extraction of incompletely synthesized nascent chains from stalled ribosomes and their subsequent degradation. RqcH recruits Ala-charged tRNA, and with RqcP directs the elongation of stalled nascent chains on 50S ribosomal subunits, leading to non-templated C-terminal alanine extensions (Ala tail). The Ala tail promotes nascent chain degradation. May add between 1 and at least 8 Ala residues. Binds to stalled 50S ribosomal subunits.</text>
</comment>
<dbReference type="Pfam" id="PF05833">
    <property type="entry name" value="NFACT_N"/>
    <property type="match status" value="1"/>
</dbReference>
<dbReference type="EMBL" id="JAAXLJ010000003">
    <property type="protein sequence ID" value="NLR17765.1"/>
    <property type="molecule type" value="Genomic_DNA"/>
</dbReference>
<dbReference type="Gene3D" id="3.40.970.40">
    <property type="entry name" value="fibrinogen binding protein from staphylococcus aureus domain like"/>
    <property type="match status" value="1"/>
</dbReference>
<feature type="region of interest" description="Disordered" evidence="6">
    <location>
        <begin position="429"/>
        <end position="449"/>
    </location>
</feature>
<evidence type="ECO:0000313" key="9">
    <source>
        <dbReference type="Proteomes" id="UP000763447"/>
    </source>
</evidence>
<sequence length="572" mass="64116">MSFDGAFTHAMVGELSQQLVGGRVSKINQPYNNEVILTIRANRKSLPLLLSANPTFARIQITAIPYVNPVTPTNFTMMMRKYLSGAILTGVSQAENDRVVHLDFTSRNELGDQVTLRLIIEIMARHSNVILIDLASSTILDTIKHVGSDQNRYRTLLPGGHYINPPAQDLINPFEPDASQVVSALVRDYPNEDVLAQKLRHTYQGLGQDTALGLAKALHQPGDPTDNFKTFFQRFNTPEPVLVTTDKGKTGFNAFPYGQEHVTSKSFDSLSAMLDFYYQDRAERDRVQQQGSTLIHVVRNELKKNRTKLKKLQATLKSADDADEYRVKGELLTTYLAQVTRGMTSITLPNFYDDEKPLTISLSNQISPSQNAQKYFKKYNKLKASVSYVNDQMAKTNAEIDYLDNISSQIELAAPKDLADIKAELQQGGYLRDHEHNQRSGKKKRRQVSKPEIFTASDGTKIEVGKNNLQNEKLTLHSAAKTDIWLHVKNMPGSHVIIHDADPSEQTLVEAATIAAYYSKARQSSSVPVDYVQVKKIRKPNGTKPGYVIYEGQKTLFVTPDREFVARLSAQE</sequence>
<proteinExistence type="inferred from homology"/>
<evidence type="ECO:0000313" key="8">
    <source>
        <dbReference type="EMBL" id="NLR17765.1"/>
    </source>
</evidence>
<comment type="caution">
    <text evidence="8">The sequence shown here is derived from an EMBL/GenBank/DDBJ whole genome shotgun (WGS) entry which is preliminary data.</text>
</comment>
<dbReference type="InterPro" id="IPR051608">
    <property type="entry name" value="RQC_Subunit_NEMF"/>
</dbReference>
<feature type="coiled-coil region" evidence="5">
    <location>
        <begin position="295"/>
        <end position="322"/>
    </location>
</feature>
<dbReference type="Pfam" id="PF05670">
    <property type="entry name" value="NFACT-R_1"/>
    <property type="match status" value="1"/>
</dbReference>
<gene>
    <name evidence="5" type="primary">rqcH</name>
    <name evidence="8" type="ORF">HC026_02395</name>
</gene>
<accession>A0ABX1KWS2</accession>
<dbReference type="Proteomes" id="UP000763447">
    <property type="component" value="Unassembled WGS sequence"/>
</dbReference>
<organism evidence="8 9">
    <name type="scientific">Secundilactobacillus angelensis</name>
    <dbReference type="NCBI Taxonomy" id="2722706"/>
    <lineage>
        <taxon>Bacteria</taxon>
        <taxon>Bacillati</taxon>
        <taxon>Bacillota</taxon>
        <taxon>Bacilli</taxon>
        <taxon>Lactobacillales</taxon>
        <taxon>Lactobacillaceae</taxon>
        <taxon>Secundilactobacillus</taxon>
    </lineage>
</organism>
<dbReference type="InterPro" id="IPR043682">
    <property type="entry name" value="RqcH_bacterial"/>
</dbReference>
<keyword evidence="2 5" id="KW-0699">rRNA-binding</keyword>
<keyword evidence="9" id="KW-1185">Reference proteome</keyword>
<evidence type="ECO:0000256" key="6">
    <source>
        <dbReference type="SAM" id="MobiDB-lite"/>
    </source>
</evidence>
<protein>
    <recommendedName>
        <fullName evidence="5">Rqc2 homolog RqcH</fullName>
        <shortName evidence="5">RqcH</shortName>
    </recommendedName>
</protein>
<evidence type="ECO:0000259" key="7">
    <source>
        <dbReference type="Pfam" id="PF05670"/>
    </source>
</evidence>
<comment type="subunit">
    <text evidence="5">Associates with stalled 50S ribosomal subunits. Binds to RqcP.</text>
</comment>
<dbReference type="PANTHER" id="PTHR15239:SF6">
    <property type="entry name" value="RIBOSOME QUALITY CONTROL COMPLEX SUBUNIT NEMF"/>
    <property type="match status" value="1"/>
</dbReference>
<feature type="compositionally biased region" description="Basic residues" evidence="6">
    <location>
        <begin position="439"/>
        <end position="448"/>
    </location>
</feature>
<evidence type="ECO:0000256" key="4">
    <source>
        <dbReference type="ARBA" id="ARBA00022917"/>
    </source>
</evidence>